<name>A0A5B0SKM4_PUCGR</name>
<protein>
    <submittedName>
        <fullName evidence="2">Uncharacterized protein</fullName>
    </submittedName>
</protein>
<dbReference type="Proteomes" id="UP000325313">
    <property type="component" value="Unassembled WGS sequence"/>
</dbReference>
<gene>
    <name evidence="2" type="ORF">PGTUg99_033417</name>
</gene>
<accession>A0A5B0SKM4</accession>
<comment type="caution">
    <text evidence="2">The sequence shown here is derived from an EMBL/GenBank/DDBJ whole genome shotgun (WGS) entry which is preliminary data.</text>
</comment>
<feature type="signal peptide" evidence="1">
    <location>
        <begin position="1"/>
        <end position="21"/>
    </location>
</feature>
<reference evidence="2 3" key="1">
    <citation type="submission" date="2019-05" db="EMBL/GenBank/DDBJ databases">
        <title>Emergence of the Ug99 lineage of the wheat stem rust pathogen through somatic hybridization.</title>
        <authorList>
            <person name="Li F."/>
            <person name="Upadhyaya N.M."/>
            <person name="Sperschneider J."/>
            <person name="Matny O."/>
            <person name="Nguyen-Phuc H."/>
            <person name="Mago R."/>
            <person name="Raley C."/>
            <person name="Miller M.E."/>
            <person name="Silverstein K.A.T."/>
            <person name="Henningsen E."/>
            <person name="Hirsch C.D."/>
            <person name="Visser B."/>
            <person name="Pretorius Z.A."/>
            <person name="Steffenson B.J."/>
            <person name="Schwessinger B."/>
            <person name="Dodds P.N."/>
            <person name="Figueroa M."/>
        </authorList>
    </citation>
    <scope>NUCLEOTIDE SEQUENCE [LARGE SCALE GENOMIC DNA]</scope>
    <source>
        <strain evidence="2 3">Ug99</strain>
    </source>
</reference>
<dbReference type="EMBL" id="VDEP01000003">
    <property type="protein sequence ID" value="KAA1138377.1"/>
    <property type="molecule type" value="Genomic_DNA"/>
</dbReference>
<proteinExistence type="predicted"/>
<sequence>MNSIKLAIALIISTVFGLVTASNVIDFYTAEWRSFGCDPSEVALCIVTRYKKPNDRSSGPDFYILDDAVRVKPGSYNCGMTTAKCCGTNLDYQAIQTRNSHFMKDTTDRFCPISPHYVDPPKKPRTRQ</sequence>
<evidence type="ECO:0000256" key="1">
    <source>
        <dbReference type="SAM" id="SignalP"/>
    </source>
</evidence>
<dbReference type="AlphaFoldDB" id="A0A5B0SKM4"/>
<organism evidence="2 3">
    <name type="scientific">Puccinia graminis f. sp. tritici</name>
    <dbReference type="NCBI Taxonomy" id="56615"/>
    <lineage>
        <taxon>Eukaryota</taxon>
        <taxon>Fungi</taxon>
        <taxon>Dikarya</taxon>
        <taxon>Basidiomycota</taxon>
        <taxon>Pucciniomycotina</taxon>
        <taxon>Pucciniomycetes</taxon>
        <taxon>Pucciniales</taxon>
        <taxon>Pucciniaceae</taxon>
        <taxon>Puccinia</taxon>
    </lineage>
</organism>
<keyword evidence="1" id="KW-0732">Signal</keyword>
<evidence type="ECO:0000313" key="3">
    <source>
        <dbReference type="Proteomes" id="UP000325313"/>
    </source>
</evidence>
<evidence type="ECO:0000313" key="2">
    <source>
        <dbReference type="EMBL" id="KAA1138377.1"/>
    </source>
</evidence>
<feature type="chain" id="PRO_5022686612" evidence="1">
    <location>
        <begin position="22"/>
        <end position="128"/>
    </location>
</feature>